<evidence type="ECO:0000313" key="2">
    <source>
        <dbReference type="Proteomes" id="UP001311915"/>
    </source>
</evidence>
<sequence>MVSGIKHRKGRREGCADQFDFSLCHLEIVYPELGYGVGRECQYISSSSSKAKLGRNSLP</sequence>
<dbReference type="EMBL" id="JAWPEI010000001">
    <property type="protein sequence ID" value="KAK4738814.1"/>
    <property type="molecule type" value="Genomic_DNA"/>
</dbReference>
<evidence type="ECO:0000313" key="1">
    <source>
        <dbReference type="EMBL" id="KAK4738814.1"/>
    </source>
</evidence>
<dbReference type="Proteomes" id="UP001311915">
    <property type="component" value="Unassembled WGS sequence"/>
</dbReference>
<name>A0AAV9MP92_9SOLN</name>
<keyword evidence="2" id="KW-1185">Reference proteome</keyword>
<protein>
    <submittedName>
        <fullName evidence="1">Uncharacterized protein</fullName>
    </submittedName>
</protein>
<organism evidence="1 2">
    <name type="scientific">Solanum pinnatisectum</name>
    <name type="common">tansyleaf nightshade</name>
    <dbReference type="NCBI Taxonomy" id="50273"/>
    <lineage>
        <taxon>Eukaryota</taxon>
        <taxon>Viridiplantae</taxon>
        <taxon>Streptophyta</taxon>
        <taxon>Embryophyta</taxon>
        <taxon>Tracheophyta</taxon>
        <taxon>Spermatophyta</taxon>
        <taxon>Magnoliopsida</taxon>
        <taxon>eudicotyledons</taxon>
        <taxon>Gunneridae</taxon>
        <taxon>Pentapetalae</taxon>
        <taxon>asterids</taxon>
        <taxon>lamiids</taxon>
        <taxon>Solanales</taxon>
        <taxon>Solanaceae</taxon>
        <taxon>Solanoideae</taxon>
        <taxon>Solaneae</taxon>
        <taxon>Solanum</taxon>
    </lineage>
</organism>
<gene>
    <name evidence="1" type="ORF">R3W88_002511</name>
</gene>
<dbReference type="AlphaFoldDB" id="A0AAV9MP92"/>
<comment type="caution">
    <text evidence="1">The sequence shown here is derived from an EMBL/GenBank/DDBJ whole genome shotgun (WGS) entry which is preliminary data.</text>
</comment>
<reference evidence="1 2" key="1">
    <citation type="submission" date="2023-10" db="EMBL/GenBank/DDBJ databases">
        <title>Genome-Wide Identification Analysis in wild type Solanum Pinnatisectum Reveals Some Genes Defensing Phytophthora Infestans.</title>
        <authorList>
            <person name="Sun C."/>
        </authorList>
    </citation>
    <scope>NUCLEOTIDE SEQUENCE [LARGE SCALE GENOMIC DNA]</scope>
    <source>
        <strain evidence="1">LQN</strain>
        <tissue evidence="1">Leaf</tissue>
    </source>
</reference>
<accession>A0AAV9MP92</accession>
<proteinExistence type="predicted"/>